<protein>
    <submittedName>
        <fullName evidence="3">FAD-binding oxidoreductase</fullName>
    </submittedName>
</protein>
<evidence type="ECO:0000256" key="1">
    <source>
        <dbReference type="ARBA" id="ARBA00023002"/>
    </source>
</evidence>
<reference evidence="3 4" key="1">
    <citation type="submission" date="2020-10" db="EMBL/GenBank/DDBJ databases">
        <title>Ca. Dormibacterota MAGs.</title>
        <authorList>
            <person name="Montgomery K."/>
        </authorList>
    </citation>
    <scope>NUCLEOTIDE SEQUENCE [LARGE SCALE GENOMIC DNA]</scope>
    <source>
        <strain evidence="3">SC8811_S16_3</strain>
    </source>
</reference>
<dbReference type="Proteomes" id="UP000620075">
    <property type="component" value="Unassembled WGS sequence"/>
</dbReference>
<dbReference type="GO" id="GO:0016491">
    <property type="term" value="F:oxidoreductase activity"/>
    <property type="evidence" value="ECO:0007669"/>
    <property type="project" value="UniProtKB-KW"/>
</dbReference>
<dbReference type="GO" id="GO:0005737">
    <property type="term" value="C:cytoplasm"/>
    <property type="evidence" value="ECO:0007669"/>
    <property type="project" value="TreeGrafter"/>
</dbReference>
<dbReference type="Pfam" id="PF01266">
    <property type="entry name" value="DAO"/>
    <property type="match status" value="1"/>
</dbReference>
<dbReference type="Gene3D" id="3.30.9.10">
    <property type="entry name" value="D-Amino Acid Oxidase, subunit A, domain 2"/>
    <property type="match status" value="1"/>
</dbReference>
<dbReference type="PANTHER" id="PTHR13847:SF287">
    <property type="entry name" value="FAD-DEPENDENT OXIDOREDUCTASE DOMAIN-CONTAINING PROTEIN 1"/>
    <property type="match status" value="1"/>
</dbReference>
<organism evidence="3 4">
    <name type="scientific">Candidatus Dormiibacter inghamiae</name>
    <dbReference type="NCBI Taxonomy" id="3127013"/>
    <lineage>
        <taxon>Bacteria</taxon>
        <taxon>Bacillati</taxon>
        <taxon>Candidatus Dormiibacterota</taxon>
        <taxon>Candidatus Dormibacteria</taxon>
        <taxon>Candidatus Dormibacterales</taxon>
        <taxon>Candidatus Dormibacteraceae</taxon>
        <taxon>Candidatus Dormiibacter</taxon>
    </lineage>
</organism>
<gene>
    <name evidence="3" type="ORF">JF888_08370</name>
</gene>
<evidence type="ECO:0000313" key="3">
    <source>
        <dbReference type="EMBL" id="MBJ7603185.1"/>
    </source>
</evidence>
<dbReference type="InterPro" id="IPR006076">
    <property type="entry name" value="FAD-dep_OxRdtase"/>
</dbReference>
<proteinExistence type="predicted"/>
<comment type="caution">
    <text evidence="3">The sequence shown here is derived from an EMBL/GenBank/DDBJ whole genome shotgun (WGS) entry which is preliminary data.</text>
</comment>
<dbReference type="PANTHER" id="PTHR13847">
    <property type="entry name" value="SARCOSINE DEHYDROGENASE-RELATED"/>
    <property type="match status" value="1"/>
</dbReference>
<sequence>MRTAEVVIAGGGVVGCALAYQLGRRGADVLLLERGQLGAESTGKCAGGVRQMFSHAANVRLQKVSLRLLQEFEVETGMDPELRQVGYLFVLTEPAQVADLRAQLRLWHAEGVTEARWVDPEEIQRLSPALNVEDVLGGTFCPSDGLASPAGVTQGYVSAARRLGARLEEGVALTGVSHNGGRVRQVETTTGPVATELLLCCAGAWSGEVGRLAGAEVPVLPYRRHVFVTGPFAAVGRRNPMTIDLSTAFYFHPEGDGVLFGMSDRDEPSSFRQEVDWAWLEQVVAVAAHRAPPLAAAGLKTAWAGLYEMTPDHQPLLGPHPNLQGFWCACGFSGHGFMQAPAVGLALAQMITGEAPAVDLSAFTPARFAAGRLESERNVI</sequence>
<name>A0A934N730_9BACT</name>
<dbReference type="SUPFAM" id="SSF54373">
    <property type="entry name" value="FAD-linked reductases, C-terminal domain"/>
    <property type="match status" value="1"/>
</dbReference>
<dbReference type="AlphaFoldDB" id="A0A934N730"/>
<dbReference type="SUPFAM" id="SSF51905">
    <property type="entry name" value="FAD/NAD(P)-binding domain"/>
    <property type="match status" value="1"/>
</dbReference>
<dbReference type="PROSITE" id="PS51257">
    <property type="entry name" value="PROKAR_LIPOPROTEIN"/>
    <property type="match status" value="1"/>
</dbReference>
<dbReference type="RefSeq" id="WP_338178779.1">
    <property type="nucleotide sequence ID" value="NZ_JAEKNQ010000033.1"/>
</dbReference>
<dbReference type="InterPro" id="IPR036188">
    <property type="entry name" value="FAD/NAD-bd_sf"/>
</dbReference>
<dbReference type="Gene3D" id="3.50.50.60">
    <property type="entry name" value="FAD/NAD(P)-binding domain"/>
    <property type="match status" value="1"/>
</dbReference>
<accession>A0A934N730</accession>
<keyword evidence="1" id="KW-0560">Oxidoreductase</keyword>
<evidence type="ECO:0000259" key="2">
    <source>
        <dbReference type="Pfam" id="PF01266"/>
    </source>
</evidence>
<dbReference type="EMBL" id="JAEKNQ010000033">
    <property type="protein sequence ID" value="MBJ7603185.1"/>
    <property type="molecule type" value="Genomic_DNA"/>
</dbReference>
<evidence type="ECO:0000313" key="4">
    <source>
        <dbReference type="Proteomes" id="UP000620075"/>
    </source>
</evidence>
<feature type="domain" description="FAD dependent oxidoreductase" evidence="2">
    <location>
        <begin position="6"/>
        <end position="350"/>
    </location>
</feature>